<sequence length="518" mass="58983">MTGLLRLPPELLSRIVDFIAIGETSEIDPDDDQSLDHDDDDDDRYSTAIDLPSSSLSYQHTMLATMPRPNVFSLRNLRLSSRHFSSVCATHLYRCLRLLPTEQSAAYYNNILATASLSQQVQKVVFQTRMVPAGSTSQWATHEPGPGDDYEDPHPFFLDALEQVGRFSNLTHVEMVFSAECFGPSWDHDDECPETMDFREQVLSAFYAGLNHRKHPASKVYNLSIKNLQNFTPQALIDDGEDKDTGFKADFEQVMSRITHLSLEVATEDDSAAPENTLQIPECHDFFGHELQTYWIAPVAENLVYLKLYASAINIGMFPKCNLPTLPKLRTLILGNMSFTNDDQIDWTLSHGATLEELILDDAIIGVGATFYEESVDIDGRRVVYSPLQNLATRPSYQPTQSPALAKQYWLWPTRWHHIFPRLQQGLPKLRHFAFGHGDWDEHLAYDKAETLTSVLQAARYQYLDRGTGPDNWLRADNEQKTYNDWEEDEDNVVRQPDCDDEDSKALQDLLGSIKTRR</sequence>
<dbReference type="Proteomes" id="UP000745764">
    <property type="component" value="Unassembled WGS sequence"/>
</dbReference>
<proteinExistence type="predicted"/>
<accession>A0A9N8KNF6</accession>
<protein>
    <recommendedName>
        <fullName evidence="4">F-box domain-containing protein</fullName>
    </recommendedName>
</protein>
<reference evidence="2" key="1">
    <citation type="submission" date="2020-06" db="EMBL/GenBank/DDBJ databases">
        <authorList>
            <person name="Onetto C."/>
        </authorList>
    </citation>
    <scope>NUCLEOTIDE SEQUENCE</scope>
</reference>
<dbReference type="PANTHER" id="PTHR42057">
    <property type="entry name" value="F-BOX DOMAIN PROTEIN (AFU_ORTHOLOGUE AFUA_4G00200)"/>
    <property type="match status" value="1"/>
</dbReference>
<organism evidence="2 3">
    <name type="scientific">Aureobasidium uvarum</name>
    <dbReference type="NCBI Taxonomy" id="2773716"/>
    <lineage>
        <taxon>Eukaryota</taxon>
        <taxon>Fungi</taxon>
        <taxon>Dikarya</taxon>
        <taxon>Ascomycota</taxon>
        <taxon>Pezizomycotina</taxon>
        <taxon>Dothideomycetes</taxon>
        <taxon>Dothideomycetidae</taxon>
        <taxon>Dothideales</taxon>
        <taxon>Saccotheciaceae</taxon>
        <taxon>Aureobasidium</taxon>
    </lineage>
</organism>
<dbReference type="AlphaFoldDB" id="A0A9N8KNF6"/>
<keyword evidence="3" id="KW-1185">Reference proteome</keyword>
<dbReference type="OrthoDB" id="3140657at2759"/>
<dbReference type="PANTHER" id="PTHR42057:SF2">
    <property type="entry name" value="F-BOX DOMAIN PROTEIN (AFU_ORTHOLOGUE AFUA_4G00200)-RELATED"/>
    <property type="match status" value="1"/>
</dbReference>
<name>A0A9N8KNF6_9PEZI</name>
<feature type="region of interest" description="Disordered" evidence="1">
    <location>
        <begin position="484"/>
        <end position="503"/>
    </location>
</feature>
<gene>
    <name evidence="2" type="ORF">AWRI4620_LOCUS8309</name>
</gene>
<evidence type="ECO:0000256" key="1">
    <source>
        <dbReference type="SAM" id="MobiDB-lite"/>
    </source>
</evidence>
<evidence type="ECO:0000313" key="2">
    <source>
        <dbReference type="EMBL" id="CAD0114054.1"/>
    </source>
</evidence>
<comment type="caution">
    <text evidence="2">The sequence shown here is derived from an EMBL/GenBank/DDBJ whole genome shotgun (WGS) entry which is preliminary data.</text>
</comment>
<evidence type="ECO:0000313" key="3">
    <source>
        <dbReference type="Proteomes" id="UP000745764"/>
    </source>
</evidence>
<dbReference type="EMBL" id="CAINUL010000016">
    <property type="protein sequence ID" value="CAD0114054.1"/>
    <property type="molecule type" value="Genomic_DNA"/>
</dbReference>
<evidence type="ECO:0008006" key="4">
    <source>
        <dbReference type="Google" id="ProtNLM"/>
    </source>
</evidence>